<dbReference type="EMBL" id="QQWC01000003">
    <property type="protein sequence ID" value="REJ41822.1"/>
    <property type="molecule type" value="Genomic_DNA"/>
</dbReference>
<accession>A0A3E0L3X7</accession>
<sequence>MLGIGNGVASIPDPSEPCMRLSPHTAPSLIVPFLGIQLLLGAWVMPEACPLPPAFVKINQSEA</sequence>
<dbReference type="Proteomes" id="UP000256873">
    <property type="component" value="Unassembled WGS sequence"/>
</dbReference>
<gene>
    <name evidence="1" type="ORF">DWQ54_12935</name>
</gene>
<comment type="caution">
    <text evidence="1">The sequence shown here is derived from an EMBL/GenBank/DDBJ whole genome shotgun (WGS) entry which is preliminary data.</text>
</comment>
<organism evidence="1 2">
    <name type="scientific">Microcystis flos-aquae TF09</name>
    <dbReference type="NCBI Taxonomy" id="2060473"/>
    <lineage>
        <taxon>Bacteria</taxon>
        <taxon>Bacillati</taxon>
        <taxon>Cyanobacteriota</taxon>
        <taxon>Cyanophyceae</taxon>
        <taxon>Oscillatoriophycideae</taxon>
        <taxon>Chroococcales</taxon>
        <taxon>Microcystaceae</taxon>
        <taxon>Microcystis</taxon>
    </lineage>
</organism>
<evidence type="ECO:0000313" key="2">
    <source>
        <dbReference type="Proteomes" id="UP000256873"/>
    </source>
</evidence>
<protein>
    <submittedName>
        <fullName evidence="1">Uncharacterized protein</fullName>
    </submittedName>
</protein>
<proteinExistence type="predicted"/>
<dbReference type="AlphaFoldDB" id="A0A3E0L3X7"/>
<reference evidence="1 2" key="1">
    <citation type="submission" date="2017-10" db="EMBL/GenBank/DDBJ databases">
        <title>A large-scale comparative metagenomic study reveals the eutrophication-driven functional interactions in six Microcystis-epibionts communities.</title>
        <authorList>
            <person name="Li Q."/>
            <person name="Lin F."/>
        </authorList>
    </citation>
    <scope>NUCLEOTIDE SEQUENCE [LARGE SCALE GENOMIC DNA]</scope>
    <source>
        <strain evidence="1">TF09</strain>
    </source>
</reference>
<name>A0A3E0L3X7_9CHRO</name>
<evidence type="ECO:0000313" key="1">
    <source>
        <dbReference type="EMBL" id="REJ41822.1"/>
    </source>
</evidence>